<dbReference type="RefSeq" id="WP_378413926.1">
    <property type="nucleotide sequence ID" value="NZ_JBHSFO010000001.1"/>
</dbReference>
<proteinExistence type="predicted"/>
<dbReference type="Pfam" id="PF13376">
    <property type="entry name" value="OmdA"/>
    <property type="match status" value="1"/>
</dbReference>
<protein>
    <submittedName>
        <fullName evidence="1">YdeI family protein</fullName>
    </submittedName>
</protein>
<reference evidence="2" key="1">
    <citation type="journal article" date="2019" name="Int. J. Syst. Evol. Microbiol.">
        <title>The Global Catalogue of Microorganisms (GCM) 10K type strain sequencing project: providing services to taxonomists for standard genome sequencing and annotation.</title>
        <authorList>
            <consortium name="The Broad Institute Genomics Platform"/>
            <consortium name="The Broad Institute Genome Sequencing Center for Infectious Disease"/>
            <person name="Wu L."/>
            <person name="Ma J."/>
        </authorList>
    </citation>
    <scope>NUCLEOTIDE SEQUENCE [LARGE SCALE GENOMIC DNA]</scope>
    <source>
        <strain evidence="2">CCUG 54520</strain>
    </source>
</reference>
<evidence type="ECO:0000313" key="1">
    <source>
        <dbReference type="EMBL" id="MFC4602638.1"/>
    </source>
</evidence>
<keyword evidence="2" id="KW-1185">Reference proteome</keyword>
<accession>A0ABV9FMX7</accession>
<comment type="caution">
    <text evidence="1">The sequence shown here is derived from an EMBL/GenBank/DDBJ whole genome shotgun (WGS) entry which is preliminary data.</text>
</comment>
<name>A0ABV9FMX7_9NOCA</name>
<organism evidence="1 2">
    <name type="scientific">Rhodococcus kronopolitis</name>
    <dbReference type="NCBI Taxonomy" id="1460226"/>
    <lineage>
        <taxon>Bacteria</taxon>
        <taxon>Bacillati</taxon>
        <taxon>Actinomycetota</taxon>
        <taxon>Actinomycetes</taxon>
        <taxon>Mycobacteriales</taxon>
        <taxon>Nocardiaceae</taxon>
        <taxon>Rhodococcus</taxon>
    </lineage>
</organism>
<dbReference type="Proteomes" id="UP001595914">
    <property type="component" value="Unassembled WGS sequence"/>
</dbReference>
<gene>
    <name evidence="1" type="ORF">ACFO6S_02915</name>
</gene>
<dbReference type="EMBL" id="JBHSFO010000001">
    <property type="protein sequence ID" value="MFC4602638.1"/>
    <property type="molecule type" value="Genomic_DNA"/>
</dbReference>
<evidence type="ECO:0000313" key="2">
    <source>
        <dbReference type="Proteomes" id="UP001595914"/>
    </source>
</evidence>
<sequence>MVVERSIEYFPDPDAFRAWLAEHHDSSPGIWLKFAKKDSGHTSVSYDEALDISLCFGWIDGQARPLDDEFWLRGFTPRRARSPWSKRNREKTERLIADGLMQPAGQAAIEAARADGRWDRAYEGQSTATVPQDFLDALARVPAAEEYFATLNKSNRFAVIYRLQDAKRPETRARRIEKFVQMFAEGTPLH</sequence>